<name>A0A2S4MCX3_9HYPH</name>
<dbReference type="EMBL" id="PQFZ01000005">
    <property type="protein sequence ID" value="POR52603.1"/>
    <property type="molecule type" value="Genomic_DNA"/>
</dbReference>
<keyword evidence="2" id="KW-1185">Reference proteome</keyword>
<dbReference type="AlphaFoldDB" id="A0A2S4MCX3"/>
<reference evidence="1 2" key="1">
    <citation type="submission" date="2018-01" db="EMBL/GenBank/DDBJ databases">
        <title>Genomic Encyclopedia of Type Strains, Phase III (KMG-III): the genomes of soil and plant-associated and newly described type strains.</title>
        <authorList>
            <person name="Whitman W."/>
        </authorList>
    </citation>
    <scope>NUCLEOTIDE SEQUENCE [LARGE SCALE GENOMIC DNA]</scope>
    <source>
        <strain evidence="1 2">1131</strain>
    </source>
</reference>
<dbReference type="Proteomes" id="UP000236919">
    <property type="component" value="Unassembled WGS sequence"/>
</dbReference>
<comment type="caution">
    <text evidence="1">The sequence shown here is derived from an EMBL/GenBank/DDBJ whole genome shotgun (WGS) entry which is preliminary data.</text>
</comment>
<organism evidence="1 2">
    <name type="scientific">Bosea psychrotolerans</name>
    <dbReference type="NCBI Taxonomy" id="1871628"/>
    <lineage>
        <taxon>Bacteria</taxon>
        <taxon>Pseudomonadati</taxon>
        <taxon>Pseudomonadota</taxon>
        <taxon>Alphaproteobacteria</taxon>
        <taxon>Hyphomicrobiales</taxon>
        <taxon>Boseaceae</taxon>
        <taxon>Bosea</taxon>
    </lineage>
</organism>
<proteinExistence type="predicted"/>
<dbReference type="PROSITE" id="PS51257">
    <property type="entry name" value="PROKAR_LIPOPROTEIN"/>
    <property type="match status" value="1"/>
</dbReference>
<sequence>MEIQPRRAWVMIGLACAALLGGCVSAGLNYDELRSGTFSGSLVVIWVGEGGTSGDGRFLYVPEPGNPLTFRRRNVSAPGSLIRPGIMYTDGGSIPKIAQAFRGFSPWGYAPAYMVHDWLFAARHCLRDGSNDAKYRRLGDVTFDDSAKIIGEAIRTLVESGRVTENDTAASLITAAVGTDVARRLWDVDGACASSTVRAEDLALAERIVPGSTGVSFREIVPTSRAKIVSRVTF</sequence>
<accession>A0A2S4MCX3</accession>
<protein>
    <recommendedName>
        <fullName evidence="3">DUF1353 domain-containing protein</fullName>
    </recommendedName>
</protein>
<evidence type="ECO:0000313" key="2">
    <source>
        <dbReference type="Proteomes" id="UP000236919"/>
    </source>
</evidence>
<evidence type="ECO:0000313" key="1">
    <source>
        <dbReference type="EMBL" id="POR52603.1"/>
    </source>
</evidence>
<gene>
    <name evidence="1" type="ORF">CYD53_105268</name>
</gene>
<evidence type="ECO:0008006" key="3">
    <source>
        <dbReference type="Google" id="ProtNLM"/>
    </source>
</evidence>